<evidence type="ECO:0000256" key="3">
    <source>
        <dbReference type="ARBA" id="ARBA00022729"/>
    </source>
</evidence>
<evidence type="ECO:0000259" key="7">
    <source>
        <dbReference type="Pfam" id="PF07980"/>
    </source>
</evidence>
<evidence type="ECO:0000256" key="5">
    <source>
        <dbReference type="ARBA" id="ARBA00023237"/>
    </source>
</evidence>
<dbReference type="GO" id="GO:0009279">
    <property type="term" value="C:cell outer membrane"/>
    <property type="evidence" value="ECO:0007669"/>
    <property type="project" value="UniProtKB-SubCell"/>
</dbReference>
<dbReference type="Proteomes" id="UP000190065">
    <property type="component" value="Unassembled WGS sequence"/>
</dbReference>
<evidence type="ECO:0000256" key="1">
    <source>
        <dbReference type="ARBA" id="ARBA00004442"/>
    </source>
</evidence>
<reference evidence="9 10" key="1">
    <citation type="submission" date="2017-02" db="EMBL/GenBank/DDBJ databases">
        <authorList>
            <person name="Peterson S.W."/>
        </authorList>
    </citation>
    <scope>NUCLEOTIDE SEQUENCE [LARGE SCALE GENOMIC DNA]</scope>
    <source>
        <strain evidence="9 10">ATCC 43324</strain>
    </source>
</reference>
<keyword evidence="3 6" id="KW-0732">Signal</keyword>
<evidence type="ECO:0000256" key="4">
    <source>
        <dbReference type="ARBA" id="ARBA00023136"/>
    </source>
</evidence>
<dbReference type="SUPFAM" id="SSF48452">
    <property type="entry name" value="TPR-like"/>
    <property type="match status" value="1"/>
</dbReference>
<dbReference type="STRING" id="28136.SAMN02745202_02339"/>
<dbReference type="InterPro" id="IPR012944">
    <property type="entry name" value="SusD_RagB_dom"/>
</dbReference>
<dbReference type="InterPro" id="IPR033985">
    <property type="entry name" value="SusD-like_N"/>
</dbReference>
<protein>
    <submittedName>
        <fullName evidence="9">SusD family protein</fullName>
    </submittedName>
</protein>
<accession>A0A1T4RM77</accession>
<evidence type="ECO:0000256" key="2">
    <source>
        <dbReference type="ARBA" id="ARBA00006275"/>
    </source>
</evidence>
<dbReference type="InterPro" id="IPR011990">
    <property type="entry name" value="TPR-like_helical_dom_sf"/>
</dbReference>
<sequence>MKQHLPIFKSVAIGVLSMAFAACNLNIPPQDQFSDPDAIKTVSNARSLLASAYLAYPHEEYAFSLLGNDFVPTSLSIKDISSLHLYNWDDREISKLAPTLWQGYYNVIAQCDALLERMQAVETQGQTEGTERQAIIAEAKTLKALSYFQLLRVFAPAYDLNPEAPGIVLKTQLGIEDKPRASIRDVVAMIRRLLTEAVQTPHDPARNGWLSQTAVQYLLADLALYAGDNEAAITYGKSVLGKSNDAYFTPDGINSLWQSNSYPGRIFAFNIHTSYYAGIQSSAREGDYFCLNPQLDYVASDVRRASFVYPFVMDGTGRTLFGKYNRANKTNQAIGYINTMRYAGAYYIVAEAYCRKGNTEAARTLMNHYWHCIGVAEAPAGTSNQVLLQLILTDKQREFAGEGINFFDLKRTHLAALPRQTQWGTGTSNTISTGDYRWCFPIPVSEYRFNRVEQNAGWPSN</sequence>
<feature type="domain" description="RagB/SusD" evidence="7">
    <location>
        <begin position="327"/>
        <end position="458"/>
    </location>
</feature>
<dbReference type="RefSeq" id="WP_025071263.1">
    <property type="nucleotide sequence ID" value="NZ_FUXK01000035.1"/>
</dbReference>
<feature type="chain" id="PRO_5010556892" evidence="6">
    <location>
        <begin position="22"/>
        <end position="461"/>
    </location>
</feature>
<feature type="domain" description="SusD-like N-terminal" evidence="8">
    <location>
        <begin position="57"/>
        <end position="199"/>
    </location>
</feature>
<evidence type="ECO:0000256" key="6">
    <source>
        <dbReference type="SAM" id="SignalP"/>
    </source>
</evidence>
<keyword evidence="4" id="KW-0472">Membrane</keyword>
<dbReference type="Pfam" id="PF07980">
    <property type="entry name" value="SusD_RagB"/>
    <property type="match status" value="1"/>
</dbReference>
<evidence type="ECO:0000259" key="8">
    <source>
        <dbReference type="Pfam" id="PF14322"/>
    </source>
</evidence>
<dbReference type="PROSITE" id="PS51257">
    <property type="entry name" value="PROKAR_LIPOPROTEIN"/>
    <property type="match status" value="1"/>
</dbReference>
<evidence type="ECO:0000313" key="9">
    <source>
        <dbReference type="EMBL" id="SKA16838.1"/>
    </source>
</evidence>
<feature type="signal peptide" evidence="6">
    <location>
        <begin position="1"/>
        <end position="21"/>
    </location>
</feature>
<name>A0A1T4RM77_9BACT</name>
<dbReference type="EMBL" id="FUXK01000035">
    <property type="protein sequence ID" value="SKA16838.1"/>
    <property type="molecule type" value="Genomic_DNA"/>
</dbReference>
<dbReference type="Gene3D" id="1.25.40.390">
    <property type="match status" value="1"/>
</dbReference>
<dbReference type="Pfam" id="PF14322">
    <property type="entry name" value="SusD-like_3"/>
    <property type="match status" value="1"/>
</dbReference>
<gene>
    <name evidence="9" type="ORF">SAMN02745202_02339</name>
</gene>
<organism evidence="9 10">
    <name type="scientific">Segatella oulorum</name>
    <dbReference type="NCBI Taxonomy" id="28136"/>
    <lineage>
        <taxon>Bacteria</taxon>
        <taxon>Pseudomonadati</taxon>
        <taxon>Bacteroidota</taxon>
        <taxon>Bacteroidia</taxon>
        <taxon>Bacteroidales</taxon>
        <taxon>Prevotellaceae</taxon>
        <taxon>Segatella</taxon>
    </lineage>
</organism>
<dbReference type="AlphaFoldDB" id="A0A1T4RM77"/>
<comment type="similarity">
    <text evidence="2">Belongs to the SusD family.</text>
</comment>
<dbReference type="eggNOG" id="COG1834">
    <property type="taxonomic scope" value="Bacteria"/>
</dbReference>
<evidence type="ECO:0000313" key="10">
    <source>
        <dbReference type="Proteomes" id="UP000190065"/>
    </source>
</evidence>
<comment type="subcellular location">
    <subcellularLocation>
        <location evidence="1">Cell outer membrane</location>
    </subcellularLocation>
</comment>
<proteinExistence type="inferred from homology"/>
<keyword evidence="5" id="KW-0998">Cell outer membrane</keyword>